<name>A0A399FC21_9DEIN</name>
<reference evidence="1 2" key="1">
    <citation type="submission" date="2018-08" db="EMBL/GenBank/DDBJ databases">
        <title>Meiothermus granaticius genome AF-68 sequencing project.</title>
        <authorList>
            <person name="Da Costa M.S."/>
            <person name="Albuquerque L."/>
            <person name="Raposo P."/>
            <person name="Froufe H.J.C."/>
            <person name="Barroso C.S."/>
            <person name="Egas C."/>
        </authorList>
    </citation>
    <scope>NUCLEOTIDE SEQUENCE [LARGE SCALE GENOMIC DNA]</scope>
    <source>
        <strain evidence="1 2">AF-68</strain>
    </source>
</reference>
<evidence type="ECO:0000313" key="2">
    <source>
        <dbReference type="Proteomes" id="UP000266178"/>
    </source>
</evidence>
<dbReference type="EMBL" id="QWLB01000003">
    <property type="protein sequence ID" value="RIH93768.1"/>
    <property type="molecule type" value="Genomic_DNA"/>
</dbReference>
<dbReference type="Proteomes" id="UP000266178">
    <property type="component" value="Unassembled WGS sequence"/>
</dbReference>
<evidence type="ECO:0000313" key="1">
    <source>
        <dbReference type="EMBL" id="RIH93768.1"/>
    </source>
</evidence>
<organism evidence="1 2">
    <name type="scientific">Meiothermus granaticius NBRC 107808</name>
    <dbReference type="NCBI Taxonomy" id="1227551"/>
    <lineage>
        <taxon>Bacteria</taxon>
        <taxon>Thermotogati</taxon>
        <taxon>Deinococcota</taxon>
        <taxon>Deinococci</taxon>
        <taxon>Thermales</taxon>
        <taxon>Thermaceae</taxon>
        <taxon>Meiothermus</taxon>
    </lineage>
</organism>
<sequence>MQGGALGVALMEEFGWGWPALEAGPTPRCWGMGWGRAVGRTAGLEAGVAWISASSPTETGMALVQSGPAAQEGGG</sequence>
<gene>
    <name evidence="1" type="ORF">Mgrana_00351</name>
</gene>
<keyword evidence="2" id="KW-1185">Reference proteome</keyword>
<protein>
    <submittedName>
        <fullName evidence="1">Uncharacterized protein</fullName>
    </submittedName>
</protein>
<comment type="caution">
    <text evidence="1">The sequence shown here is derived from an EMBL/GenBank/DDBJ whole genome shotgun (WGS) entry which is preliminary data.</text>
</comment>
<accession>A0A399FC21</accession>
<proteinExistence type="predicted"/>
<dbReference type="AlphaFoldDB" id="A0A399FC21"/>